<evidence type="ECO:0000256" key="7">
    <source>
        <dbReference type="RuleBase" id="RU363032"/>
    </source>
</evidence>
<evidence type="ECO:0000313" key="9">
    <source>
        <dbReference type="EMBL" id="PSH62113.1"/>
    </source>
</evidence>
<keyword evidence="5 7" id="KW-1133">Transmembrane helix</keyword>
<feature type="domain" description="ABC transmembrane type-1" evidence="8">
    <location>
        <begin position="1"/>
        <end position="96"/>
    </location>
</feature>
<dbReference type="Gene3D" id="1.10.3720.10">
    <property type="entry name" value="MetI-like"/>
    <property type="match status" value="1"/>
</dbReference>
<evidence type="ECO:0000256" key="6">
    <source>
        <dbReference type="ARBA" id="ARBA00023136"/>
    </source>
</evidence>
<comment type="similarity">
    <text evidence="7">Belongs to the binding-protein-dependent transport system permease family.</text>
</comment>
<evidence type="ECO:0000313" key="10">
    <source>
        <dbReference type="Proteomes" id="UP000241764"/>
    </source>
</evidence>
<comment type="caution">
    <text evidence="9">The sequence shown here is derived from an EMBL/GenBank/DDBJ whole genome shotgun (WGS) entry which is preliminary data.</text>
</comment>
<dbReference type="OrthoDB" id="8138334at2"/>
<dbReference type="Proteomes" id="UP000241764">
    <property type="component" value="Unassembled WGS sequence"/>
</dbReference>
<keyword evidence="4 7" id="KW-0812">Transmembrane</keyword>
<dbReference type="PROSITE" id="PS50928">
    <property type="entry name" value="ABC_TM1"/>
    <property type="match status" value="1"/>
</dbReference>
<dbReference type="PANTHER" id="PTHR30151">
    <property type="entry name" value="ALKANE SULFONATE ABC TRANSPORTER-RELATED, MEMBRANE SUBUNIT"/>
    <property type="match status" value="1"/>
</dbReference>
<proteinExistence type="inferred from homology"/>
<feature type="transmembrane region" description="Helical" evidence="7">
    <location>
        <begin position="30"/>
        <end position="52"/>
    </location>
</feature>
<evidence type="ECO:0000256" key="2">
    <source>
        <dbReference type="ARBA" id="ARBA00022448"/>
    </source>
</evidence>
<dbReference type="CDD" id="cd06261">
    <property type="entry name" value="TM_PBP2"/>
    <property type="match status" value="1"/>
</dbReference>
<dbReference type="GO" id="GO:0055085">
    <property type="term" value="P:transmembrane transport"/>
    <property type="evidence" value="ECO:0007669"/>
    <property type="project" value="InterPro"/>
</dbReference>
<gene>
    <name evidence="9" type="ORF">CU103_19910</name>
</gene>
<dbReference type="EMBL" id="PGGM01000010">
    <property type="protein sequence ID" value="PSH62113.1"/>
    <property type="molecule type" value="Genomic_DNA"/>
</dbReference>
<dbReference type="InterPro" id="IPR035906">
    <property type="entry name" value="MetI-like_sf"/>
</dbReference>
<feature type="transmembrane region" description="Helical" evidence="7">
    <location>
        <begin position="72"/>
        <end position="95"/>
    </location>
</feature>
<evidence type="ECO:0000256" key="4">
    <source>
        <dbReference type="ARBA" id="ARBA00022692"/>
    </source>
</evidence>
<dbReference type="AlphaFoldDB" id="A0A2P7B6M1"/>
<evidence type="ECO:0000259" key="8">
    <source>
        <dbReference type="PROSITE" id="PS50928"/>
    </source>
</evidence>
<evidence type="ECO:0000256" key="1">
    <source>
        <dbReference type="ARBA" id="ARBA00004651"/>
    </source>
</evidence>
<reference evidence="10" key="1">
    <citation type="submission" date="2017-11" db="EMBL/GenBank/DDBJ databases">
        <authorList>
            <person name="Kuznetsova I."/>
            <person name="Sazanova A."/>
            <person name="Chirak E."/>
            <person name="Safronova V."/>
            <person name="Willems A."/>
        </authorList>
    </citation>
    <scope>NUCLEOTIDE SEQUENCE [LARGE SCALE GENOMIC DNA]</scope>
    <source>
        <strain evidence="10">CCBAU 03422</strain>
    </source>
</reference>
<name>A0A2P7B6M1_9HYPH</name>
<accession>A0A2P7B6M1</accession>
<protein>
    <recommendedName>
        <fullName evidence="8">ABC transmembrane type-1 domain-containing protein</fullName>
    </recommendedName>
</protein>
<dbReference type="InterPro" id="IPR000515">
    <property type="entry name" value="MetI-like"/>
</dbReference>
<keyword evidence="2 7" id="KW-0813">Transport</keyword>
<comment type="subcellular location">
    <subcellularLocation>
        <location evidence="1 7">Cell membrane</location>
        <topology evidence="1 7">Multi-pass membrane protein</topology>
    </subcellularLocation>
</comment>
<evidence type="ECO:0000256" key="3">
    <source>
        <dbReference type="ARBA" id="ARBA00022475"/>
    </source>
</evidence>
<dbReference type="SUPFAM" id="SSF161098">
    <property type="entry name" value="MetI-like"/>
    <property type="match status" value="1"/>
</dbReference>
<organism evidence="9 10">
    <name type="scientific">Phyllobacterium sophorae</name>
    <dbReference type="NCBI Taxonomy" id="1520277"/>
    <lineage>
        <taxon>Bacteria</taxon>
        <taxon>Pseudomonadati</taxon>
        <taxon>Pseudomonadota</taxon>
        <taxon>Alphaproteobacteria</taxon>
        <taxon>Hyphomicrobiales</taxon>
        <taxon>Phyllobacteriaceae</taxon>
        <taxon>Phyllobacterium</taxon>
    </lineage>
</organism>
<keyword evidence="10" id="KW-1185">Reference proteome</keyword>
<keyword evidence="3" id="KW-1003">Cell membrane</keyword>
<dbReference type="GO" id="GO:0005886">
    <property type="term" value="C:plasma membrane"/>
    <property type="evidence" value="ECO:0007669"/>
    <property type="project" value="UniProtKB-SubCell"/>
</dbReference>
<keyword evidence="6 7" id="KW-0472">Membrane</keyword>
<dbReference type="Pfam" id="PF00528">
    <property type="entry name" value="BPD_transp_1"/>
    <property type="match status" value="1"/>
</dbReference>
<evidence type="ECO:0000256" key="5">
    <source>
        <dbReference type="ARBA" id="ARBA00022989"/>
    </source>
</evidence>
<sequence>MSLLTRAVDRDQIAATRLLGATKAKILRSVVVPSALALVFASLIPVSFALVGEFVGAERGVGKLIVESEARAHSVGMMVAIFVLMVVGILLAVVVRRIRAYCLRWQPQFEGEVEQCRVWCIRMTLAVRC</sequence>
<dbReference type="PANTHER" id="PTHR30151:SF20">
    <property type="entry name" value="ABC TRANSPORTER PERMEASE PROTEIN HI_0355-RELATED"/>
    <property type="match status" value="1"/>
</dbReference>